<evidence type="ECO:0000256" key="10">
    <source>
        <dbReference type="ARBA" id="ARBA00023136"/>
    </source>
</evidence>
<dbReference type="GO" id="GO:0005886">
    <property type="term" value="C:plasma membrane"/>
    <property type="evidence" value="ECO:0007669"/>
    <property type="project" value="UniProtKB-SubCell"/>
</dbReference>
<evidence type="ECO:0000256" key="9">
    <source>
        <dbReference type="ARBA" id="ARBA00023065"/>
    </source>
</evidence>
<dbReference type="OrthoDB" id="9789704at2"/>
<keyword evidence="14" id="KW-0029">Amino-acid transport</keyword>
<comment type="catalytic activity">
    <reaction evidence="12">
        <text>L-proline(in) + Na(+)(in) = L-proline(out) + Na(+)(out)</text>
        <dbReference type="Rhea" id="RHEA:28967"/>
        <dbReference type="ChEBI" id="CHEBI:29101"/>
        <dbReference type="ChEBI" id="CHEBI:60039"/>
    </reaction>
</comment>
<keyword evidence="7 14" id="KW-1133">Transmembrane helix</keyword>
<keyword evidence="5 14" id="KW-0812">Transmembrane</keyword>
<dbReference type="NCBIfam" id="TIGR00813">
    <property type="entry name" value="sss"/>
    <property type="match status" value="1"/>
</dbReference>
<dbReference type="InterPro" id="IPR001734">
    <property type="entry name" value="Na/solute_symporter"/>
</dbReference>
<comment type="function">
    <text evidence="14">Catalyzes the sodium-dependent uptake of extracellular L-proline.</text>
</comment>
<keyword evidence="11 14" id="KW-0739">Sodium transport</keyword>
<name>D5BXA2_NITHN</name>
<dbReference type="RefSeq" id="WP_013033645.1">
    <property type="nucleotide sequence ID" value="NC_013960.1"/>
</dbReference>
<feature type="transmembrane region" description="Helical" evidence="14">
    <location>
        <begin position="12"/>
        <end position="28"/>
    </location>
</feature>
<keyword evidence="14" id="KW-0997">Cell inner membrane</keyword>
<protein>
    <recommendedName>
        <fullName evidence="14">Sodium/proline symporter</fullName>
    </recommendedName>
    <alternativeName>
        <fullName evidence="14">Proline permease</fullName>
    </alternativeName>
</protein>
<evidence type="ECO:0000256" key="7">
    <source>
        <dbReference type="ARBA" id="ARBA00022989"/>
    </source>
</evidence>
<dbReference type="PROSITE" id="PS00457">
    <property type="entry name" value="NA_SOLUT_SYMP_2"/>
    <property type="match status" value="1"/>
</dbReference>
<dbReference type="Pfam" id="PF00474">
    <property type="entry name" value="SSF"/>
    <property type="match status" value="1"/>
</dbReference>
<comment type="subcellular location">
    <subcellularLocation>
        <location evidence="14">Cell inner membrane</location>
        <topology evidence="14">Multi-pass membrane protein</topology>
    </subcellularLocation>
    <subcellularLocation>
        <location evidence="1">Cell membrane</location>
        <topology evidence="1">Multi-pass membrane protein</topology>
    </subcellularLocation>
</comment>
<dbReference type="InterPro" id="IPR038377">
    <property type="entry name" value="Na/Glc_symporter_sf"/>
</dbReference>
<dbReference type="STRING" id="472759.Nhal_2710"/>
<comment type="similarity">
    <text evidence="2 13">Belongs to the sodium:solute symporter (SSF) (TC 2.A.21) family.</text>
</comment>
<dbReference type="PANTHER" id="PTHR48086:SF3">
    <property type="entry name" value="SODIUM_PROLINE SYMPORTER"/>
    <property type="match status" value="1"/>
</dbReference>
<feature type="transmembrane region" description="Helical" evidence="14">
    <location>
        <begin position="193"/>
        <end position="212"/>
    </location>
</feature>
<evidence type="ECO:0000313" key="16">
    <source>
        <dbReference type="Proteomes" id="UP000001844"/>
    </source>
</evidence>
<dbReference type="NCBIfam" id="TIGR02121">
    <property type="entry name" value="Na_Pro_sym"/>
    <property type="match status" value="1"/>
</dbReference>
<keyword evidence="4" id="KW-1003">Cell membrane</keyword>
<dbReference type="Gene3D" id="1.20.1730.10">
    <property type="entry name" value="Sodium/glucose cotransporter"/>
    <property type="match status" value="1"/>
</dbReference>
<evidence type="ECO:0000256" key="1">
    <source>
        <dbReference type="ARBA" id="ARBA00004651"/>
    </source>
</evidence>
<keyword evidence="9 14" id="KW-0406">Ion transport</keyword>
<organism evidence="15 16">
    <name type="scientific">Nitrosococcus halophilus (strain Nc4)</name>
    <dbReference type="NCBI Taxonomy" id="472759"/>
    <lineage>
        <taxon>Bacteria</taxon>
        <taxon>Pseudomonadati</taxon>
        <taxon>Pseudomonadota</taxon>
        <taxon>Gammaproteobacteria</taxon>
        <taxon>Chromatiales</taxon>
        <taxon>Chromatiaceae</taxon>
        <taxon>Nitrosococcus</taxon>
    </lineage>
</organism>
<feature type="transmembrane region" description="Helical" evidence="14">
    <location>
        <begin position="276"/>
        <end position="299"/>
    </location>
</feature>
<accession>D5BXA2</accession>
<feature type="transmembrane region" description="Helical" evidence="14">
    <location>
        <begin position="427"/>
        <end position="443"/>
    </location>
</feature>
<keyword evidence="16" id="KW-1185">Reference proteome</keyword>
<dbReference type="EMBL" id="CP001798">
    <property type="protein sequence ID" value="ADE15785.1"/>
    <property type="molecule type" value="Genomic_DNA"/>
</dbReference>
<dbReference type="KEGG" id="nhl:Nhal_2710"/>
<feature type="transmembrane region" description="Helical" evidence="14">
    <location>
        <begin position="401"/>
        <end position="420"/>
    </location>
</feature>
<evidence type="ECO:0000313" key="15">
    <source>
        <dbReference type="EMBL" id="ADE15785.1"/>
    </source>
</evidence>
<feature type="transmembrane region" description="Helical" evidence="14">
    <location>
        <begin position="224"/>
        <end position="252"/>
    </location>
</feature>
<dbReference type="eggNOG" id="COG0591">
    <property type="taxonomic scope" value="Bacteria"/>
</dbReference>
<feature type="transmembrane region" description="Helical" evidence="14">
    <location>
        <begin position="161"/>
        <end position="186"/>
    </location>
</feature>
<evidence type="ECO:0000256" key="3">
    <source>
        <dbReference type="ARBA" id="ARBA00022448"/>
    </source>
</evidence>
<dbReference type="InterPro" id="IPR011851">
    <property type="entry name" value="Na/Pro_symporter"/>
</dbReference>
<evidence type="ECO:0000256" key="2">
    <source>
        <dbReference type="ARBA" id="ARBA00006434"/>
    </source>
</evidence>
<dbReference type="PANTHER" id="PTHR48086">
    <property type="entry name" value="SODIUM/PROLINE SYMPORTER-RELATED"/>
    <property type="match status" value="1"/>
</dbReference>
<evidence type="ECO:0000256" key="12">
    <source>
        <dbReference type="ARBA" id="ARBA00033708"/>
    </source>
</evidence>
<evidence type="ECO:0000256" key="4">
    <source>
        <dbReference type="ARBA" id="ARBA00022475"/>
    </source>
</evidence>
<feature type="transmembrane region" description="Helical" evidence="14">
    <location>
        <begin position="455"/>
        <end position="475"/>
    </location>
</feature>
<evidence type="ECO:0000256" key="14">
    <source>
        <dbReference type="RuleBase" id="RU366012"/>
    </source>
</evidence>
<dbReference type="InterPro" id="IPR050277">
    <property type="entry name" value="Sodium:Solute_Symporter"/>
</dbReference>
<dbReference type="PROSITE" id="PS50283">
    <property type="entry name" value="NA_SOLUT_SYMP_3"/>
    <property type="match status" value="1"/>
</dbReference>
<evidence type="ECO:0000256" key="13">
    <source>
        <dbReference type="RuleBase" id="RU362091"/>
    </source>
</evidence>
<evidence type="ECO:0000256" key="6">
    <source>
        <dbReference type="ARBA" id="ARBA00022847"/>
    </source>
</evidence>
<gene>
    <name evidence="15" type="ordered locus">Nhal_2710</name>
</gene>
<dbReference type="Proteomes" id="UP000001844">
    <property type="component" value="Chromosome"/>
</dbReference>
<dbReference type="CDD" id="cd11475">
    <property type="entry name" value="SLC5sbd_PutP"/>
    <property type="match status" value="1"/>
</dbReference>
<feature type="transmembrane region" description="Helical" evidence="14">
    <location>
        <begin position="125"/>
        <end position="149"/>
    </location>
</feature>
<dbReference type="GO" id="GO:0031402">
    <property type="term" value="F:sodium ion binding"/>
    <property type="evidence" value="ECO:0007669"/>
    <property type="project" value="UniProtKB-UniRule"/>
</dbReference>
<keyword evidence="10 14" id="KW-0472">Membrane</keyword>
<sequence length="506" mass="54176">MSSAQNTLTATFVVYLLAMLLLGLLAYVRTRDLSDYILGGRKLGSWTTALSAGASDMSGWLLLGLPGYAYLHGLEALWIALGLWLGTYGNWRLIASRLRAYSLAAGDSLTLPEFLAQRFHDRHHLLRTVAAIFILIFFLLYTSAGLVAGGKLFNAVFGLPYTWAVAAGALAIMSYTFVGGFLAVSWTDLVQGLLMLFALLIVPIVAVIHLGGWNATVASIDPELLHLFVAATGEPLGVIAILSLLGWGLGYFGQPHIQARFMAIHSINAVPQARRIAIGWVTLTLSGALLVGITGVPFLNPPLSEIDSEKVFIEMVSALFHPLPAGILLAAILAAIMSTADSQLLVCSAVLTDDFYKALIRRNASVRELVYVGRATVAVIASLALWLALDPESQVLELVAYAWAGFGAAFGPTLLMALYWKRMTRQGALAGIIAGGVTVLLWKQLEGGIFDLYELVPGFITSAFAIVGISLLNAAPEPEVEREFKAIVGSSATPSVQVIGSKKYIK</sequence>
<evidence type="ECO:0000256" key="8">
    <source>
        <dbReference type="ARBA" id="ARBA00023053"/>
    </source>
</evidence>
<feature type="transmembrane region" description="Helical" evidence="14">
    <location>
        <begin position="369"/>
        <end position="389"/>
    </location>
</feature>
<keyword evidence="3 14" id="KW-0813">Transport</keyword>
<dbReference type="InterPro" id="IPR018212">
    <property type="entry name" value="Na/solute_symporter_CS"/>
</dbReference>
<keyword evidence="8 14" id="KW-0915">Sodium</keyword>
<evidence type="ECO:0000256" key="11">
    <source>
        <dbReference type="ARBA" id="ARBA00023201"/>
    </source>
</evidence>
<dbReference type="HOGENOM" id="CLU_018808_15_2_6"/>
<dbReference type="GO" id="GO:0015824">
    <property type="term" value="P:proline transport"/>
    <property type="evidence" value="ECO:0007669"/>
    <property type="project" value="UniProtKB-UniRule"/>
</dbReference>
<dbReference type="AlphaFoldDB" id="D5BXA2"/>
<dbReference type="PROSITE" id="PS00456">
    <property type="entry name" value="NA_SOLUT_SYMP_1"/>
    <property type="match status" value="1"/>
</dbReference>
<feature type="transmembrane region" description="Helical" evidence="14">
    <location>
        <begin position="76"/>
        <end position="94"/>
    </location>
</feature>
<keyword evidence="6 14" id="KW-0769">Symport</keyword>
<dbReference type="GO" id="GO:0015193">
    <property type="term" value="F:L-proline transmembrane transporter activity"/>
    <property type="evidence" value="ECO:0007669"/>
    <property type="project" value="TreeGrafter"/>
</dbReference>
<evidence type="ECO:0000256" key="5">
    <source>
        <dbReference type="ARBA" id="ARBA00022692"/>
    </source>
</evidence>
<reference evidence="16" key="1">
    <citation type="submission" date="2010-04" db="EMBL/GenBank/DDBJ databases">
        <title>Complete genome sequence of Nitrosococcus halophilus Nc4, a salt-adapted, aerobic obligate ammonia-oxidizing sulfur purple bacterium.</title>
        <authorList>
            <consortium name="US DOE Joint Genome Institute"/>
            <person name="Campbell M.A."/>
            <person name="Malfatti S.A."/>
            <person name="Chain P.S.G."/>
            <person name="Heidelberg J.F."/>
            <person name="Ward B.B."/>
            <person name="Klotz M.G."/>
        </authorList>
    </citation>
    <scope>NUCLEOTIDE SEQUENCE [LARGE SCALE GENOMIC DNA]</scope>
    <source>
        <strain evidence="16">Nc4</strain>
    </source>
</reference>
<dbReference type="GO" id="GO:0005298">
    <property type="term" value="F:proline:sodium symporter activity"/>
    <property type="evidence" value="ECO:0007669"/>
    <property type="project" value="UniProtKB-UniRule"/>
</dbReference>
<proteinExistence type="inferred from homology"/>
<feature type="transmembrane region" description="Helical" evidence="14">
    <location>
        <begin position="311"/>
        <end position="336"/>
    </location>
</feature>